<reference evidence="2 4" key="1">
    <citation type="submission" date="2019-04" db="EMBL/GenBank/DDBJ databases">
        <title>An improved genome assembly and genetic linkage map for asparagus bean, Vigna unguiculata ssp. sesquipedialis.</title>
        <authorList>
            <person name="Xia Q."/>
            <person name="Zhang R."/>
            <person name="Dong Y."/>
        </authorList>
    </citation>
    <scope>NUCLEOTIDE SEQUENCE [LARGE SCALE GENOMIC DNA]</scope>
    <source>
        <tissue evidence="2">Leaf</tissue>
    </source>
</reference>
<keyword evidence="4" id="KW-1185">Reference proteome</keyword>
<keyword evidence="1" id="KW-0732">Signal</keyword>
<name>A0A4D6ND31_VIGUN</name>
<evidence type="ECO:0000313" key="4">
    <source>
        <dbReference type="Proteomes" id="UP000501690"/>
    </source>
</evidence>
<evidence type="ECO:0008006" key="5">
    <source>
        <dbReference type="Google" id="ProtNLM"/>
    </source>
</evidence>
<feature type="signal peptide" evidence="1">
    <location>
        <begin position="1"/>
        <end position="29"/>
    </location>
</feature>
<accession>A0A4D6ND31</accession>
<evidence type="ECO:0000313" key="3">
    <source>
        <dbReference type="EMBL" id="QCE11647.1"/>
    </source>
</evidence>
<organism evidence="2 4">
    <name type="scientific">Vigna unguiculata</name>
    <name type="common">Cowpea</name>
    <dbReference type="NCBI Taxonomy" id="3917"/>
    <lineage>
        <taxon>Eukaryota</taxon>
        <taxon>Viridiplantae</taxon>
        <taxon>Streptophyta</taxon>
        <taxon>Embryophyta</taxon>
        <taxon>Tracheophyta</taxon>
        <taxon>Spermatophyta</taxon>
        <taxon>Magnoliopsida</taxon>
        <taxon>eudicotyledons</taxon>
        <taxon>Gunneridae</taxon>
        <taxon>Pentapetalae</taxon>
        <taxon>rosids</taxon>
        <taxon>fabids</taxon>
        <taxon>Fabales</taxon>
        <taxon>Fabaceae</taxon>
        <taxon>Papilionoideae</taxon>
        <taxon>50 kb inversion clade</taxon>
        <taxon>NPAAA clade</taxon>
        <taxon>indigoferoid/millettioid clade</taxon>
        <taxon>Phaseoleae</taxon>
        <taxon>Vigna</taxon>
    </lineage>
</organism>
<dbReference type="EMBL" id="CP039354">
    <property type="protein sequence ID" value="QCE11646.1"/>
    <property type="molecule type" value="Genomic_DNA"/>
</dbReference>
<proteinExistence type="predicted"/>
<dbReference type="AlphaFoldDB" id="A0A4D6ND31"/>
<evidence type="ECO:0000256" key="1">
    <source>
        <dbReference type="SAM" id="SignalP"/>
    </source>
</evidence>
<feature type="chain" id="PRO_5044606177" description="Knottin" evidence="1">
    <location>
        <begin position="30"/>
        <end position="87"/>
    </location>
</feature>
<dbReference type="Proteomes" id="UP000501690">
    <property type="component" value="Linkage Group LG10"/>
</dbReference>
<gene>
    <name evidence="2" type="ORF">DEO72_LG10g2881</name>
    <name evidence="3" type="ORF">DEO72_LG10g2882</name>
</gene>
<evidence type="ECO:0000313" key="2">
    <source>
        <dbReference type="EMBL" id="QCE11646.1"/>
    </source>
</evidence>
<protein>
    <recommendedName>
        <fullName evidence="5">Knottin</fullName>
    </recommendedName>
</protein>
<sequence>MASRFSHPFLFGLLFAALVLIAGTRTVAGTRTLAGTADVAGTADKGPLLFCFELCYPGCHDECLKRGYKEGFCFQENADYSCCCRGK</sequence>
<dbReference type="EMBL" id="CP039354">
    <property type="protein sequence ID" value="QCE11647.1"/>
    <property type="molecule type" value="Genomic_DNA"/>
</dbReference>